<evidence type="ECO:0000313" key="8">
    <source>
        <dbReference type="EMBL" id="MET3576154.1"/>
    </source>
</evidence>
<dbReference type="CDD" id="cd17339">
    <property type="entry name" value="MFS_NIMT_CynX_like"/>
    <property type="match status" value="1"/>
</dbReference>
<dbReference type="SUPFAM" id="SSF103473">
    <property type="entry name" value="MFS general substrate transporter"/>
    <property type="match status" value="1"/>
</dbReference>
<feature type="domain" description="Major facilitator superfamily (MFS) profile" evidence="7">
    <location>
        <begin position="1"/>
        <end position="375"/>
    </location>
</feature>
<evidence type="ECO:0000256" key="6">
    <source>
        <dbReference type="SAM" id="Phobius"/>
    </source>
</evidence>
<feature type="transmembrane region" description="Helical" evidence="6">
    <location>
        <begin position="285"/>
        <end position="307"/>
    </location>
</feature>
<dbReference type="InterPro" id="IPR011701">
    <property type="entry name" value="MFS"/>
</dbReference>
<dbReference type="Gene3D" id="1.20.1250.20">
    <property type="entry name" value="MFS general substrate transporter like domains"/>
    <property type="match status" value="2"/>
</dbReference>
<feature type="transmembrane region" description="Helical" evidence="6">
    <location>
        <begin position="327"/>
        <end position="343"/>
    </location>
</feature>
<evidence type="ECO:0000256" key="2">
    <source>
        <dbReference type="ARBA" id="ARBA00022448"/>
    </source>
</evidence>
<accession>A0ABV2GCZ9</accession>
<reference evidence="8 9" key="1">
    <citation type="submission" date="2024-06" db="EMBL/GenBank/DDBJ databases">
        <title>Genomic Encyclopedia of Type Strains, Phase IV (KMG-IV): sequencing the most valuable type-strain genomes for metagenomic binning, comparative biology and taxonomic classification.</title>
        <authorList>
            <person name="Goeker M."/>
        </authorList>
    </citation>
    <scope>NUCLEOTIDE SEQUENCE [LARGE SCALE GENOMIC DNA]</scope>
    <source>
        <strain evidence="8 9">DSM 26128</strain>
    </source>
</reference>
<name>A0ABV2GCZ9_9BACL</name>
<dbReference type="InterPro" id="IPR036259">
    <property type="entry name" value="MFS_trans_sf"/>
</dbReference>
<keyword evidence="3 6" id="KW-0812">Transmembrane</keyword>
<comment type="caution">
    <text evidence="8">The sequence shown here is derived from an EMBL/GenBank/DDBJ whole genome shotgun (WGS) entry which is preliminary data.</text>
</comment>
<dbReference type="EMBL" id="JBEPLW010000016">
    <property type="protein sequence ID" value="MET3576154.1"/>
    <property type="molecule type" value="Genomic_DNA"/>
</dbReference>
<evidence type="ECO:0000256" key="3">
    <source>
        <dbReference type="ARBA" id="ARBA00022692"/>
    </source>
</evidence>
<keyword evidence="5 6" id="KW-0472">Membrane</keyword>
<evidence type="ECO:0000256" key="1">
    <source>
        <dbReference type="ARBA" id="ARBA00004651"/>
    </source>
</evidence>
<feature type="transmembrane region" description="Helical" evidence="6">
    <location>
        <begin position="65"/>
        <end position="82"/>
    </location>
</feature>
<dbReference type="PANTHER" id="PTHR23523:SF2">
    <property type="entry name" value="2-NITROIMIDAZOLE TRANSPORTER"/>
    <property type="match status" value="1"/>
</dbReference>
<sequence length="377" mass="39413">MAIISVGANLRAPLTSVGPLVGNIRASLGISSFAAGFLTTLPLLAFAAVSPFAPKLSRRFGMQTVLFGASVLITAGVFLRMVSHVGPLFAGTLLIGLGIAFGNVLIPGLIKSSFPHHIGLMTGIYAVSMNVCAAIASGLSVPVAGRLGWNGSLGYWGFISLVAILVLLPQVKLRRSVSAGRAAVQKGANMWKSKLAWCITVFMGLQSLIFYTTVAWLPEIMTERGITVSAAGWMLSIMQFALIPFTFIIPIIAGKMKSQIPLVILTGALFIGGTLGILFGSTSLMVVWAILIGIGGGTAFSLAMMFFSLRTRSSQEASELSGMAQSFGYLLAAAGPALFGVLHDATNSWTLPLLLLLGVSVAILLAGLVSGRNVQIR</sequence>
<dbReference type="InterPro" id="IPR020846">
    <property type="entry name" value="MFS_dom"/>
</dbReference>
<protein>
    <submittedName>
        <fullName evidence="8">CP family cyanate transporter-like MFS transporter</fullName>
    </submittedName>
</protein>
<feature type="transmembrane region" description="Helical" evidence="6">
    <location>
        <begin position="118"/>
        <end position="141"/>
    </location>
</feature>
<evidence type="ECO:0000259" key="7">
    <source>
        <dbReference type="PROSITE" id="PS50850"/>
    </source>
</evidence>
<dbReference type="Pfam" id="PF07690">
    <property type="entry name" value="MFS_1"/>
    <property type="match status" value="1"/>
</dbReference>
<proteinExistence type="predicted"/>
<dbReference type="InterPro" id="IPR052524">
    <property type="entry name" value="MFS_Cyanate_Porter"/>
</dbReference>
<comment type="subcellular location">
    <subcellularLocation>
        <location evidence="1">Cell membrane</location>
        <topology evidence="1">Multi-pass membrane protein</topology>
    </subcellularLocation>
</comment>
<keyword evidence="9" id="KW-1185">Reference proteome</keyword>
<dbReference type="Proteomes" id="UP001549099">
    <property type="component" value="Unassembled WGS sequence"/>
</dbReference>
<feature type="transmembrane region" description="Helical" evidence="6">
    <location>
        <begin position="88"/>
        <end position="106"/>
    </location>
</feature>
<evidence type="ECO:0000256" key="4">
    <source>
        <dbReference type="ARBA" id="ARBA00022989"/>
    </source>
</evidence>
<dbReference type="PROSITE" id="PS50850">
    <property type="entry name" value="MFS"/>
    <property type="match status" value="1"/>
</dbReference>
<keyword evidence="2" id="KW-0813">Transport</keyword>
<evidence type="ECO:0000256" key="5">
    <source>
        <dbReference type="ARBA" id="ARBA00023136"/>
    </source>
</evidence>
<feature type="transmembrane region" description="Helical" evidence="6">
    <location>
        <begin position="153"/>
        <end position="171"/>
    </location>
</feature>
<gene>
    <name evidence="8" type="ORF">ABID49_002069</name>
</gene>
<feature type="transmembrane region" description="Helical" evidence="6">
    <location>
        <begin position="30"/>
        <end position="53"/>
    </location>
</feature>
<keyword evidence="4 6" id="KW-1133">Transmembrane helix</keyword>
<evidence type="ECO:0000313" key="9">
    <source>
        <dbReference type="Proteomes" id="UP001549099"/>
    </source>
</evidence>
<dbReference type="PANTHER" id="PTHR23523">
    <property type="match status" value="1"/>
</dbReference>
<organism evidence="8 9">
    <name type="scientific">Bhargavaea ullalensis</name>
    <dbReference type="NCBI Taxonomy" id="1265685"/>
    <lineage>
        <taxon>Bacteria</taxon>
        <taxon>Bacillati</taxon>
        <taxon>Bacillota</taxon>
        <taxon>Bacilli</taxon>
        <taxon>Bacillales</taxon>
        <taxon>Caryophanaceae</taxon>
        <taxon>Bhargavaea</taxon>
    </lineage>
</organism>
<feature type="transmembrane region" description="Helical" evidence="6">
    <location>
        <begin position="230"/>
        <end position="253"/>
    </location>
</feature>
<feature type="transmembrane region" description="Helical" evidence="6">
    <location>
        <begin position="349"/>
        <end position="369"/>
    </location>
</feature>
<feature type="transmembrane region" description="Helical" evidence="6">
    <location>
        <begin position="195"/>
        <end position="218"/>
    </location>
</feature>
<feature type="transmembrane region" description="Helical" evidence="6">
    <location>
        <begin position="260"/>
        <end position="279"/>
    </location>
</feature>